<evidence type="ECO:0000256" key="1">
    <source>
        <dbReference type="SAM" id="SignalP"/>
    </source>
</evidence>
<evidence type="ECO:0000313" key="3">
    <source>
        <dbReference type="EMBL" id="KAF9071195.1"/>
    </source>
</evidence>
<gene>
    <name evidence="3" type="ORF">BDP27DRAFT_1219414</name>
</gene>
<keyword evidence="3" id="KW-0378">Hydrolase</keyword>
<accession>A0A9P5PZP3</accession>
<feature type="domain" description="Asl1-like glycosyl hydrolase catalytic" evidence="2">
    <location>
        <begin position="69"/>
        <end position="275"/>
    </location>
</feature>
<protein>
    <submittedName>
        <fullName evidence="3">Glycosyl hydrolase catalytic core-domain-containing protein</fullName>
    </submittedName>
</protein>
<dbReference type="InterPro" id="IPR017853">
    <property type="entry name" value="GH"/>
</dbReference>
<comment type="caution">
    <text evidence="3">The sequence shown here is derived from an EMBL/GenBank/DDBJ whole genome shotgun (WGS) entry which is preliminary data.</text>
</comment>
<proteinExistence type="predicted"/>
<feature type="signal peptide" evidence="1">
    <location>
        <begin position="1"/>
        <end position="25"/>
    </location>
</feature>
<dbReference type="Proteomes" id="UP000772434">
    <property type="component" value="Unassembled WGS sequence"/>
</dbReference>
<dbReference type="Pfam" id="PF11790">
    <property type="entry name" value="Glyco_hydro_cc"/>
    <property type="match status" value="1"/>
</dbReference>
<dbReference type="GO" id="GO:0071966">
    <property type="term" value="P:fungal-type cell wall polysaccharide metabolic process"/>
    <property type="evidence" value="ECO:0007669"/>
    <property type="project" value="TreeGrafter"/>
</dbReference>
<name>A0A9P5PZP3_9AGAR</name>
<feature type="chain" id="PRO_5040219565" evidence="1">
    <location>
        <begin position="26"/>
        <end position="313"/>
    </location>
</feature>
<dbReference type="OrthoDB" id="43654at2759"/>
<dbReference type="InterPro" id="IPR024655">
    <property type="entry name" value="Asl1_glyco_hydro_catalytic"/>
</dbReference>
<dbReference type="Gene3D" id="3.20.20.80">
    <property type="entry name" value="Glycosidases"/>
    <property type="match status" value="1"/>
</dbReference>
<dbReference type="PANTHER" id="PTHR34154">
    <property type="entry name" value="ALKALI-SENSITIVE LINKAGE PROTEIN 1"/>
    <property type="match status" value="1"/>
</dbReference>
<keyword evidence="4" id="KW-1185">Reference proteome</keyword>
<dbReference type="SUPFAM" id="SSF51445">
    <property type="entry name" value="(Trans)glycosidases"/>
    <property type="match status" value="1"/>
</dbReference>
<dbReference type="InterPro" id="IPR053183">
    <property type="entry name" value="ASL1"/>
</dbReference>
<dbReference type="EMBL" id="JADNRY010000034">
    <property type="protein sequence ID" value="KAF9071195.1"/>
    <property type="molecule type" value="Genomic_DNA"/>
</dbReference>
<evidence type="ECO:0000259" key="2">
    <source>
        <dbReference type="Pfam" id="PF11790"/>
    </source>
</evidence>
<evidence type="ECO:0000313" key="4">
    <source>
        <dbReference type="Proteomes" id="UP000772434"/>
    </source>
</evidence>
<dbReference type="GO" id="GO:0016787">
    <property type="term" value="F:hydrolase activity"/>
    <property type="evidence" value="ECO:0007669"/>
    <property type="project" value="UniProtKB-KW"/>
</dbReference>
<reference evidence="3" key="1">
    <citation type="submission" date="2020-11" db="EMBL/GenBank/DDBJ databases">
        <authorList>
            <consortium name="DOE Joint Genome Institute"/>
            <person name="Ahrendt S."/>
            <person name="Riley R."/>
            <person name="Andreopoulos W."/>
            <person name="Labutti K."/>
            <person name="Pangilinan J."/>
            <person name="Ruiz-Duenas F.J."/>
            <person name="Barrasa J.M."/>
            <person name="Sanchez-Garcia M."/>
            <person name="Camarero S."/>
            <person name="Miyauchi S."/>
            <person name="Serrano A."/>
            <person name="Linde D."/>
            <person name="Babiker R."/>
            <person name="Drula E."/>
            <person name="Ayuso-Fernandez I."/>
            <person name="Pacheco R."/>
            <person name="Padilla G."/>
            <person name="Ferreira P."/>
            <person name="Barriuso J."/>
            <person name="Kellner H."/>
            <person name="Castanera R."/>
            <person name="Alfaro M."/>
            <person name="Ramirez L."/>
            <person name="Pisabarro A.G."/>
            <person name="Kuo A."/>
            <person name="Tritt A."/>
            <person name="Lipzen A."/>
            <person name="He G."/>
            <person name="Yan M."/>
            <person name="Ng V."/>
            <person name="Cullen D."/>
            <person name="Martin F."/>
            <person name="Rosso M.-N."/>
            <person name="Henrissat B."/>
            <person name="Hibbett D."/>
            <person name="Martinez A.T."/>
            <person name="Grigoriev I.V."/>
        </authorList>
    </citation>
    <scope>NUCLEOTIDE SEQUENCE</scope>
    <source>
        <strain evidence="3">AH 40177</strain>
    </source>
</reference>
<keyword evidence="1" id="KW-0732">Signal</keyword>
<dbReference type="GO" id="GO:0009277">
    <property type="term" value="C:fungal-type cell wall"/>
    <property type="evidence" value="ECO:0007669"/>
    <property type="project" value="TreeGrafter"/>
</dbReference>
<sequence length="313" mass="34272">MAFHLFARVSLVLTCLSLLPSSTYASPASGSTSSTSSTSATSTTFSATAVISTTSAAPTTSNGKNAKRGLSYPDTDNLADVLNINQTKGLVSWQYDWGLTPPPNLAQSGIQYIPMQWGSGGIENLSQALQAQNATILLTFNEPDFNQQSNIDPNTAAQLWMQHIEPLRTTIPGIRIGAPAVSSDTTGVPWLTSFFGACTNCTVDFLPIHWYGEGVEGFYSYLFQLYSQFGNRTIWVTEYADTSLADSDVMTFMNQTTAYMDTLDFVERYAWFGYFVGIRSSLLASPLTFTHRGLKMVLPIVRSLCLVFQFLHS</sequence>
<dbReference type="PANTHER" id="PTHR34154:SF3">
    <property type="entry name" value="ALKALI-SENSITIVE LINKAGE PROTEIN 1"/>
    <property type="match status" value="1"/>
</dbReference>
<dbReference type="AlphaFoldDB" id="A0A9P5PZP3"/>
<organism evidence="3 4">
    <name type="scientific">Rhodocollybia butyracea</name>
    <dbReference type="NCBI Taxonomy" id="206335"/>
    <lineage>
        <taxon>Eukaryota</taxon>
        <taxon>Fungi</taxon>
        <taxon>Dikarya</taxon>
        <taxon>Basidiomycota</taxon>
        <taxon>Agaricomycotina</taxon>
        <taxon>Agaricomycetes</taxon>
        <taxon>Agaricomycetidae</taxon>
        <taxon>Agaricales</taxon>
        <taxon>Marasmiineae</taxon>
        <taxon>Omphalotaceae</taxon>
        <taxon>Rhodocollybia</taxon>
    </lineage>
</organism>